<protein>
    <recommendedName>
        <fullName evidence="5">Integral membrane protein</fullName>
    </recommendedName>
</protein>
<feature type="transmembrane region" description="Helical" evidence="1">
    <location>
        <begin position="166"/>
        <end position="187"/>
    </location>
</feature>
<dbReference type="OrthoDB" id="10357055at2759"/>
<comment type="caution">
    <text evidence="3">The sequence shown here is derived from an EMBL/GenBank/DDBJ whole genome shotgun (WGS) entry which is preliminary data.</text>
</comment>
<evidence type="ECO:0000313" key="3">
    <source>
        <dbReference type="EMBL" id="CCA71556.1"/>
    </source>
</evidence>
<keyword evidence="1" id="KW-0812">Transmembrane</keyword>
<dbReference type="InParanoid" id="G4TJR3"/>
<feature type="transmembrane region" description="Helical" evidence="1">
    <location>
        <begin position="250"/>
        <end position="273"/>
    </location>
</feature>
<keyword evidence="2" id="KW-0732">Signal</keyword>
<evidence type="ECO:0000256" key="1">
    <source>
        <dbReference type="SAM" id="Phobius"/>
    </source>
</evidence>
<keyword evidence="1" id="KW-0472">Membrane</keyword>
<reference evidence="3 4" key="1">
    <citation type="journal article" date="2011" name="PLoS Pathog.">
        <title>Endophytic Life Strategies Decoded by Genome and Transcriptome Analyses of the Mutualistic Root Symbiont Piriformospora indica.</title>
        <authorList>
            <person name="Zuccaro A."/>
            <person name="Lahrmann U."/>
            <person name="Guldener U."/>
            <person name="Langen G."/>
            <person name="Pfiffi S."/>
            <person name="Biedenkopf D."/>
            <person name="Wong P."/>
            <person name="Samans B."/>
            <person name="Grimm C."/>
            <person name="Basiewicz M."/>
            <person name="Murat C."/>
            <person name="Martin F."/>
            <person name="Kogel K.H."/>
        </authorList>
    </citation>
    <scope>NUCLEOTIDE SEQUENCE [LARGE SCALE GENOMIC DNA]</scope>
    <source>
        <strain evidence="3 4">DSM 11827</strain>
    </source>
</reference>
<feature type="transmembrane region" description="Helical" evidence="1">
    <location>
        <begin position="86"/>
        <end position="111"/>
    </location>
</feature>
<feature type="chain" id="PRO_5003469175" description="Integral membrane protein" evidence="2">
    <location>
        <begin position="21"/>
        <end position="383"/>
    </location>
</feature>
<organism evidence="3 4">
    <name type="scientific">Serendipita indica (strain DSM 11827)</name>
    <name type="common">Root endophyte fungus</name>
    <name type="synonym">Piriformospora indica</name>
    <dbReference type="NCBI Taxonomy" id="1109443"/>
    <lineage>
        <taxon>Eukaryota</taxon>
        <taxon>Fungi</taxon>
        <taxon>Dikarya</taxon>
        <taxon>Basidiomycota</taxon>
        <taxon>Agaricomycotina</taxon>
        <taxon>Agaricomycetes</taxon>
        <taxon>Sebacinales</taxon>
        <taxon>Serendipitaceae</taxon>
        <taxon>Serendipita</taxon>
    </lineage>
</organism>
<evidence type="ECO:0008006" key="5">
    <source>
        <dbReference type="Google" id="ProtNLM"/>
    </source>
</evidence>
<dbReference type="Proteomes" id="UP000007148">
    <property type="component" value="Unassembled WGS sequence"/>
</dbReference>
<feature type="signal peptide" evidence="2">
    <location>
        <begin position="1"/>
        <end position="20"/>
    </location>
</feature>
<keyword evidence="4" id="KW-1185">Reference proteome</keyword>
<accession>G4TJR3</accession>
<evidence type="ECO:0000313" key="4">
    <source>
        <dbReference type="Proteomes" id="UP000007148"/>
    </source>
</evidence>
<feature type="transmembrane region" description="Helical" evidence="1">
    <location>
        <begin position="52"/>
        <end position="74"/>
    </location>
</feature>
<dbReference type="EMBL" id="CAFZ01000125">
    <property type="protein sequence ID" value="CCA71556.1"/>
    <property type="molecule type" value="Genomic_DNA"/>
</dbReference>
<name>G4TJR3_SERID</name>
<evidence type="ECO:0000256" key="2">
    <source>
        <dbReference type="SAM" id="SignalP"/>
    </source>
</evidence>
<feature type="transmembrane region" description="Helical" evidence="1">
    <location>
        <begin position="215"/>
        <end position="238"/>
    </location>
</feature>
<proteinExistence type="predicted"/>
<keyword evidence="1" id="KW-1133">Transmembrane helix</keyword>
<feature type="transmembrane region" description="Helical" evidence="1">
    <location>
        <begin position="279"/>
        <end position="298"/>
    </location>
</feature>
<gene>
    <name evidence="3" type="ORF">PIIN_05493</name>
</gene>
<sequence>MINLRAMFLFMLSFVADAMAKGRGGGGGGGSSSSGSGGGSSYDPNRDDSLQAIINMAINIVLALIVLSLLVSICRRLDHVTHSTAPYVLLAIVTSTVIAGYATSAAIVRFYKPALALYAVNGFLWDFDIAFEPAVCLWLIHCRGELVTTSQFVNATPWVSQRWKRIVDWSLAALTFIIAITMTSVLLRAKVMRNEPRFNVNLYLYYLDVGRNLKFAVVGLGVLLLINVVISLIALKASQSRGRFVDRITTRLLFIVLPFVILGITQSLAFTIYREINPSIGAIFDLVVVVTGGICRIGTIGGLMATMRVFGAVVPKTIDSTLPLPVDGAHKLEYSQQSLATQPPTGLWHDPPSMPIVPVQYSQPSYYPLRQGSPPPIHKTYNS</sequence>
<dbReference type="HOGENOM" id="CLU_067172_0_0_1"/>
<dbReference type="AlphaFoldDB" id="G4TJR3"/>